<accession>A0AAX4P1C3</accession>
<protein>
    <submittedName>
        <fullName evidence="2">DUF3128 domain-containing protein</fullName>
    </submittedName>
</protein>
<sequence>MSGKGDEMKGEQASRSDPEATTSGTETSERKPKPSCASKFDAVYFCYSPVYQMSQYYRYGELDDCFSKWSEFYDCITYGTNFQSDKPAQERGPCMWELKDFKTAQRDWDKVFNSPE</sequence>
<evidence type="ECO:0000313" key="2">
    <source>
        <dbReference type="EMBL" id="WZN59865.1"/>
    </source>
</evidence>
<feature type="compositionally biased region" description="Basic and acidic residues" evidence="1">
    <location>
        <begin position="1"/>
        <end position="18"/>
    </location>
</feature>
<name>A0AAX4P1C3_9CHLO</name>
<evidence type="ECO:0000313" key="3">
    <source>
        <dbReference type="Proteomes" id="UP001472866"/>
    </source>
</evidence>
<gene>
    <name evidence="2" type="ORF">HKI87_02g13930</name>
</gene>
<dbReference type="PANTHER" id="PTHR28052:SF1">
    <property type="entry name" value="UPF0545 PROTEIN C22ORF39"/>
    <property type="match status" value="1"/>
</dbReference>
<keyword evidence="3" id="KW-1185">Reference proteome</keyword>
<dbReference type="Pfam" id="PF11326">
    <property type="entry name" value="PANTS-like"/>
    <property type="match status" value="1"/>
</dbReference>
<dbReference type="Proteomes" id="UP001472866">
    <property type="component" value="Chromosome 02"/>
</dbReference>
<dbReference type="InterPro" id="IPR021475">
    <property type="entry name" value="Pants/Emi1-like"/>
</dbReference>
<organism evidence="2 3">
    <name type="scientific">Chloropicon roscoffensis</name>
    <dbReference type="NCBI Taxonomy" id="1461544"/>
    <lineage>
        <taxon>Eukaryota</taxon>
        <taxon>Viridiplantae</taxon>
        <taxon>Chlorophyta</taxon>
        <taxon>Chloropicophyceae</taxon>
        <taxon>Chloropicales</taxon>
        <taxon>Chloropicaceae</taxon>
        <taxon>Chloropicon</taxon>
    </lineage>
</organism>
<dbReference type="PANTHER" id="PTHR28052">
    <property type="entry name" value="UPF0545 PROTEIN C22ORF39"/>
    <property type="match status" value="1"/>
</dbReference>
<evidence type="ECO:0000256" key="1">
    <source>
        <dbReference type="SAM" id="MobiDB-lite"/>
    </source>
</evidence>
<proteinExistence type="predicted"/>
<reference evidence="2 3" key="1">
    <citation type="submission" date="2024-03" db="EMBL/GenBank/DDBJ databases">
        <title>Complete genome sequence of the green alga Chloropicon roscoffensis RCC1871.</title>
        <authorList>
            <person name="Lemieux C."/>
            <person name="Pombert J.-F."/>
            <person name="Otis C."/>
            <person name="Turmel M."/>
        </authorList>
    </citation>
    <scope>NUCLEOTIDE SEQUENCE [LARGE SCALE GENOMIC DNA]</scope>
    <source>
        <strain evidence="2 3">RCC1871</strain>
    </source>
</reference>
<dbReference type="AlphaFoldDB" id="A0AAX4P1C3"/>
<dbReference type="EMBL" id="CP151502">
    <property type="protein sequence ID" value="WZN59865.1"/>
    <property type="molecule type" value="Genomic_DNA"/>
</dbReference>
<feature type="region of interest" description="Disordered" evidence="1">
    <location>
        <begin position="1"/>
        <end position="35"/>
    </location>
</feature>